<protein>
    <recommendedName>
        <fullName evidence="8">Holo-[acyl-carrier-protein] synthase</fullName>
        <shortName evidence="8">Holo-ACP synthase</shortName>
        <ecNumber evidence="8">2.7.8.7</ecNumber>
    </recommendedName>
    <alternativeName>
        <fullName evidence="8">4'-phosphopantetheinyl transferase AcpS</fullName>
    </alternativeName>
</protein>
<sequence>MKGGLHIYLIGSDIIEVDKVKESINYFGKKYLLKLYTDKEIDYCMRFYNTYAQNFAARFAVKEAVIKILNPSDYHISFRDIELEKNNDGSCNVRLHNNARILAKNKNINDFSVSLSHEEKYALATVIASVKRGD</sequence>
<keyword evidence="4 8" id="KW-0276">Fatty acid metabolism</keyword>
<evidence type="ECO:0000256" key="2">
    <source>
        <dbReference type="ARBA" id="ARBA00022679"/>
    </source>
</evidence>
<reference evidence="10 11" key="1">
    <citation type="submission" date="2012-04" db="EMBL/GenBank/DDBJ databases">
        <title>The Genome Sequence of Bacillus cereus VD154.</title>
        <authorList>
            <consortium name="The Broad Institute Genome Sequencing Platform"/>
            <consortium name="The Broad Institute Genome Sequencing Center for Infectious Disease"/>
            <person name="Feldgarden M."/>
            <person name="Van der Auwera G.A."/>
            <person name="Mahillon J."/>
            <person name="Duprez V."/>
            <person name="Timmery S."/>
            <person name="Mattelet C."/>
            <person name="Dierick K."/>
            <person name="Sun M."/>
            <person name="Yu Z."/>
            <person name="Zhu L."/>
            <person name="Hu X."/>
            <person name="Shank E.B."/>
            <person name="Swiecicka I."/>
            <person name="Hansen B.M."/>
            <person name="Andrup L."/>
            <person name="Young S.K."/>
            <person name="Zeng Q."/>
            <person name="Gargeya S."/>
            <person name="Fitzgerald M."/>
            <person name="Haas B."/>
            <person name="Abouelleil A."/>
            <person name="Alvarado L."/>
            <person name="Arachchi H.M."/>
            <person name="Berlin A."/>
            <person name="Chapman S.B."/>
            <person name="Goldberg J."/>
            <person name="Griggs A."/>
            <person name="Gujja S."/>
            <person name="Hansen M."/>
            <person name="Howarth C."/>
            <person name="Imamovic A."/>
            <person name="Larimer J."/>
            <person name="McCowen C."/>
            <person name="Montmayeur A."/>
            <person name="Murphy C."/>
            <person name="Neiman D."/>
            <person name="Pearson M."/>
            <person name="Priest M."/>
            <person name="Roberts A."/>
            <person name="Saif S."/>
            <person name="Shea T."/>
            <person name="Sisk P."/>
            <person name="Sykes S."/>
            <person name="Wortman J."/>
            <person name="Nusbaum C."/>
            <person name="Birren B."/>
        </authorList>
    </citation>
    <scope>NUCLEOTIDE SEQUENCE [LARGE SCALE GENOMIC DNA]</scope>
    <source>
        <strain evidence="10 11">VD154</strain>
    </source>
</reference>
<dbReference type="NCBIfam" id="TIGR00556">
    <property type="entry name" value="pantethn_trn"/>
    <property type="match status" value="1"/>
</dbReference>
<evidence type="ECO:0000256" key="3">
    <source>
        <dbReference type="ARBA" id="ARBA00022723"/>
    </source>
</evidence>
<dbReference type="GO" id="GO:0005737">
    <property type="term" value="C:cytoplasm"/>
    <property type="evidence" value="ECO:0007669"/>
    <property type="project" value="UniProtKB-SubCell"/>
</dbReference>
<dbReference type="Proteomes" id="UP000006967">
    <property type="component" value="Unassembled WGS sequence"/>
</dbReference>
<dbReference type="SUPFAM" id="SSF56214">
    <property type="entry name" value="4'-phosphopantetheinyl transferase"/>
    <property type="match status" value="1"/>
</dbReference>
<feature type="binding site" evidence="8">
    <location>
        <position position="13"/>
    </location>
    <ligand>
        <name>Mg(2+)</name>
        <dbReference type="ChEBI" id="CHEBI:18420"/>
    </ligand>
</feature>
<dbReference type="EC" id="2.7.8.7" evidence="8"/>
<dbReference type="Pfam" id="PF01648">
    <property type="entry name" value="ACPS"/>
    <property type="match status" value="1"/>
</dbReference>
<evidence type="ECO:0000259" key="9">
    <source>
        <dbReference type="Pfam" id="PF01648"/>
    </source>
</evidence>
<dbReference type="InterPro" id="IPR037143">
    <property type="entry name" value="4-PPantetheinyl_Trfase_dom_sf"/>
</dbReference>
<dbReference type="EMBL" id="AHFG01000031">
    <property type="protein sequence ID" value="EJR71549.1"/>
    <property type="molecule type" value="Genomic_DNA"/>
</dbReference>
<comment type="catalytic activity">
    <reaction evidence="8">
        <text>apo-[ACP] + CoA = holo-[ACP] + adenosine 3',5'-bisphosphate + H(+)</text>
        <dbReference type="Rhea" id="RHEA:12068"/>
        <dbReference type="Rhea" id="RHEA-COMP:9685"/>
        <dbReference type="Rhea" id="RHEA-COMP:9690"/>
        <dbReference type="ChEBI" id="CHEBI:15378"/>
        <dbReference type="ChEBI" id="CHEBI:29999"/>
        <dbReference type="ChEBI" id="CHEBI:57287"/>
        <dbReference type="ChEBI" id="CHEBI:58343"/>
        <dbReference type="ChEBI" id="CHEBI:64479"/>
        <dbReference type="EC" id="2.7.8.7"/>
    </reaction>
</comment>
<evidence type="ECO:0000256" key="7">
    <source>
        <dbReference type="ARBA" id="ARBA00023160"/>
    </source>
</evidence>
<dbReference type="AlphaFoldDB" id="A0A9W5P291"/>
<keyword evidence="1 8" id="KW-0444">Lipid biosynthesis</keyword>
<keyword evidence="8" id="KW-0963">Cytoplasm</keyword>
<dbReference type="GO" id="GO:0008897">
    <property type="term" value="F:holo-[acyl-carrier-protein] synthase activity"/>
    <property type="evidence" value="ECO:0007669"/>
    <property type="project" value="UniProtKB-UniRule"/>
</dbReference>
<dbReference type="RefSeq" id="WP_000675803.1">
    <property type="nucleotide sequence ID" value="NZ_JH791881.1"/>
</dbReference>
<feature type="binding site" evidence="8">
    <location>
        <position position="63"/>
    </location>
    <ligand>
        <name>Mg(2+)</name>
        <dbReference type="ChEBI" id="CHEBI:18420"/>
    </ligand>
</feature>
<dbReference type="GO" id="GO:0000287">
    <property type="term" value="F:magnesium ion binding"/>
    <property type="evidence" value="ECO:0007669"/>
    <property type="project" value="UniProtKB-UniRule"/>
</dbReference>
<keyword evidence="6 8" id="KW-0443">Lipid metabolism</keyword>
<evidence type="ECO:0000313" key="11">
    <source>
        <dbReference type="Proteomes" id="UP000006967"/>
    </source>
</evidence>
<keyword evidence="2 8" id="KW-0808">Transferase</keyword>
<dbReference type="NCBIfam" id="TIGR00516">
    <property type="entry name" value="acpS"/>
    <property type="match status" value="1"/>
</dbReference>
<keyword evidence="5 8" id="KW-0460">Magnesium</keyword>
<dbReference type="GO" id="GO:0006633">
    <property type="term" value="P:fatty acid biosynthetic process"/>
    <property type="evidence" value="ECO:0007669"/>
    <property type="project" value="UniProtKB-UniRule"/>
</dbReference>
<dbReference type="InterPro" id="IPR002582">
    <property type="entry name" value="ACPS"/>
</dbReference>
<organism evidence="10 11">
    <name type="scientific">Bacillus cereus VD154</name>
    <dbReference type="NCBI Taxonomy" id="1053238"/>
    <lineage>
        <taxon>Bacteria</taxon>
        <taxon>Bacillati</taxon>
        <taxon>Bacillota</taxon>
        <taxon>Bacilli</taxon>
        <taxon>Bacillales</taxon>
        <taxon>Bacillaceae</taxon>
        <taxon>Bacillus</taxon>
        <taxon>Bacillus cereus group</taxon>
    </lineage>
</organism>
<dbReference type="HAMAP" id="MF_00101">
    <property type="entry name" value="AcpS"/>
    <property type="match status" value="1"/>
</dbReference>
<proteinExistence type="inferred from homology"/>
<gene>
    <name evidence="8" type="primary">acpS</name>
    <name evidence="10" type="ORF">IK5_03015</name>
</gene>
<accession>A0A9W5P291</accession>
<evidence type="ECO:0000256" key="8">
    <source>
        <dbReference type="HAMAP-Rule" id="MF_00101"/>
    </source>
</evidence>
<comment type="function">
    <text evidence="8">Transfers the 4'-phosphopantetheine moiety from coenzyme A to a Ser of acyl-carrier-protein.</text>
</comment>
<evidence type="ECO:0000256" key="6">
    <source>
        <dbReference type="ARBA" id="ARBA00023098"/>
    </source>
</evidence>
<evidence type="ECO:0000256" key="4">
    <source>
        <dbReference type="ARBA" id="ARBA00022832"/>
    </source>
</evidence>
<dbReference type="InterPro" id="IPR008278">
    <property type="entry name" value="4-PPantetheinyl_Trfase_dom"/>
</dbReference>
<dbReference type="Gene3D" id="3.90.470.20">
    <property type="entry name" value="4'-phosphopantetheinyl transferase domain"/>
    <property type="match status" value="1"/>
</dbReference>
<evidence type="ECO:0000256" key="5">
    <source>
        <dbReference type="ARBA" id="ARBA00022842"/>
    </source>
</evidence>
<name>A0A9W5P291_BACCE</name>
<comment type="cofactor">
    <cofactor evidence="8">
        <name>Mg(2+)</name>
        <dbReference type="ChEBI" id="CHEBI:18420"/>
    </cofactor>
</comment>
<comment type="similarity">
    <text evidence="8">Belongs to the P-Pant transferase superfamily. AcpS family.</text>
</comment>
<evidence type="ECO:0000256" key="1">
    <source>
        <dbReference type="ARBA" id="ARBA00022516"/>
    </source>
</evidence>
<evidence type="ECO:0000313" key="10">
    <source>
        <dbReference type="EMBL" id="EJR71549.1"/>
    </source>
</evidence>
<feature type="domain" description="4'-phosphopantetheinyl transferase" evidence="9">
    <location>
        <begin position="10"/>
        <end position="124"/>
    </location>
</feature>
<keyword evidence="7 8" id="KW-0275">Fatty acid biosynthesis</keyword>
<dbReference type="InterPro" id="IPR004568">
    <property type="entry name" value="Ppantetheine-prot_Trfase_dom"/>
</dbReference>
<keyword evidence="3 8" id="KW-0479">Metal-binding</keyword>
<comment type="caution">
    <text evidence="10">The sequence shown here is derived from an EMBL/GenBank/DDBJ whole genome shotgun (WGS) entry which is preliminary data.</text>
</comment>
<comment type="subcellular location">
    <subcellularLocation>
        <location evidence="8">Cytoplasm</location>
    </subcellularLocation>
</comment>